<dbReference type="AlphaFoldDB" id="A0A840WUN6"/>
<comment type="caution">
    <text evidence="1">The sequence shown here is derived from an EMBL/GenBank/DDBJ whole genome shotgun (WGS) entry which is preliminary data.</text>
</comment>
<gene>
    <name evidence="1" type="ORF">HNR07_006872</name>
</gene>
<dbReference type="RefSeq" id="WP_184371076.1">
    <property type="nucleotide sequence ID" value="NZ_BAAAKM010000028.1"/>
</dbReference>
<dbReference type="Proteomes" id="UP000579647">
    <property type="component" value="Unassembled WGS sequence"/>
</dbReference>
<reference evidence="1 2" key="1">
    <citation type="submission" date="2020-08" db="EMBL/GenBank/DDBJ databases">
        <title>Sequencing the genomes of 1000 actinobacteria strains.</title>
        <authorList>
            <person name="Klenk H.-P."/>
        </authorList>
    </citation>
    <scope>NUCLEOTIDE SEQUENCE [LARGE SCALE GENOMIC DNA]</scope>
    <source>
        <strain evidence="1 2">DSM 44598</strain>
    </source>
</reference>
<organism evidence="1 2">
    <name type="scientific">Nocardiopsis metallicus</name>
    <dbReference type="NCBI Taxonomy" id="179819"/>
    <lineage>
        <taxon>Bacteria</taxon>
        <taxon>Bacillati</taxon>
        <taxon>Actinomycetota</taxon>
        <taxon>Actinomycetes</taxon>
        <taxon>Streptosporangiales</taxon>
        <taxon>Nocardiopsidaceae</taxon>
        <taxon>Nocardiopsis</taxon>
    </lineage>
</organism>
<proteinExistence type="predicted"/>
<sequence>MNEHTEALATRLTQLLNDPETCADAVIRLISAKAVFSYLDDALRAGDDLPNRWSARNGHLCEFHEITDHYDALSEALRETGEHFTCWRAIAKARDRWALLKAAMVSGSPLPEPWKR</sequence>
<name>A0A840WUN6_9ACTN</name>
<evidence type="ECO:0000313" key="1">
    <source>
        <dbReference type="EMBL" id="MBB5495735.1"/>
    </source>
</evidence>
<keyword evidence="2" id="KW-1185">Reference proteome</keyword>
<accession>A0A840WUN6</accession>
<protein>
    <submittedName>
        <fullName evidence="1">Uncharacterized protein</fullName>
    </submittedName>
</protein>
<evidence type="ECO:0000313" key="2">
    <source>
        <dbReference type="Proteomes" id="UP000579647"/>
    </source>
</evidence>
<dbReference type="EMBL" id="JACHDO010000001">
    <property type="protein sequence ID" value="MBB5495735.1"/>
    <property type="molecule type" value="Genomic_DNA"/>
</dbReference>